<dbReference type="InterPro" id="IPR000850">
    <property type="entry name" value="Adenylat/UMP-CMP_kin"/>
</dbReference>
<name>A0A0G1XUC8_9BACT</name>
<dbReference type="InterPro" id="IPR027417">
    <property type="entry name" value="P-loop_NTPase"/>
</dbReference>
<evidence type="ECO:0000256" key="6">
    <source>
        <dbReference type="RuleBase" id="RU003331"/>
    </source>
</evidence>
<evidence type="ECO:0000256" key="5">
    <source>
        <dbReference type="RuleBase" id="RU003330"/>
    </source>
</evidence>
<dbReference type="EMBL" id="LCRM01000069">
    <property type="protein sequence ID" value="KKW34586.1"/>
    <property type="molecule type" value="Genomic_DNA"/>
</dbReference>
<dbReference type="PANTHER" id="PTHR23359">
    <property type="entry name" value="NUCLEOTIDE KINASE"/>
    <property type="match status" value="1"/>
</dbReference>
<evidence type="ECO:0000313" key="7">
    <source>
        <dbReference type="EMBL" id="KKW34586.1"/>
    </source>
</evidence>
<dbReference type="GO" id="GO:0005524">
    <property type="term" value="F:ATP binding"/>
    <property type="evidence" value="ECO:0007669"/>
    <property type="project" value="UniProtKB-KW"/>
</dbReference>
<evidence type="ECO:0000313" key="8">
    <source>
        <dbReference type="Proteomes" id="UP000034290"/>
    </source>
</evidence>
<keyword evidence="2" id="KW-0545">Nucleotide biosynthesis</keyword>
<dbReference type="PRINTS" id="PR00094">
    <property type="entry name" value="ADENYLTKNASE"/>
</dbReference>
<dbReference type="Proteomes" id="UP000034290">
    <property type="component" value="Unassembled WGS sequence"/>
</dbReference>
<dbReference type="GO" id="GO:0005737">
    <property type="term" value="C:cytoplasm"/>
    <property type="evidence" value="ECO:0007669"/>
    <property type="project" value="UniProtKB-SubCell"/>
</dbReference>
<sequence>MNSLRKTNMQPLTVTFFGISGSGKGTQVTLLENYLKEHDAKRPVIRAEMGAMLREFMKGDSELAKRTKAIVDAGGLLPSFIPVFILARLLEPSFKGDEHLLIDGTPRRPTQAEMVDENVRFYGRTNLQAVSFKLSPEEAKKRLAGRGAGRLDDTDEAMRIRFAWYEEHVVPSIDKLRELGWKVHEIDADPDIETIHKNILSVLGLAG</sequence>
<protein>
    <recommendedName>
        <fullName evidence="6">Adenylate kinase</fullName>
        <ecNumber evidence="6">2.7.4.3</ecNumber>
    </recommendedName>
</protein>
<comment type="caution">
    <text evidence="7">The sequence shown here is derived from an EMBL/GenBank/DDBJ whole genome shotgun (WGS) entry which is preliminary data.</text>
</comment>
<organism evidence="7 8">
    <name type="scientific">Candidatus Giovannonibacteria bacterium GW2011_GWA2_53_7</name>
    <dbReference type="NCBI Taxonomy" id="1618650"/>
    <lineage>
        <taxon>Bacteria</taxon>
        <taxon>Candidatus Giovannoniibacteriota</taxon>
    </lineage>
</organism>
<evidence type="ECO:0000256" key="4">
    <source>
        <dbReference type="ARBA" id="ARBA00022777"/>
    </source>
</evidence>
<dbReference type="SUPFAM" id="SSF52540">
    <property type="entry name" value="P-loop containing nucleoside triphosphate hydrolases"/>
    <property type="match status" value="1"/>
</dbReference>
<evidence type="ECO:0000256" key="1">
    <source>
        <dbReference type="ARBA" id="ARBA00022679"/>
    </source>
</evidence>
<dbReference type="GO" id="GO:0004017">
    <property type="term" value="F:AMP kinase activity"/>
    <property type="evidence" value="ECO:0007669"/>
    <property type="project" value="UniProtKB-EC"/>
</dbReference>
<keyword evidence="6" id="KW-0067">ATP-binding</keyword>
<keyword evidence="3 6" id="KW-0547">Nucleotide-binding</keyword>
<comment type="subunit">
    <text evidence="6">Monomer.</text>
</comment>
<accession>A0A0G1XUC8</accession>
<reference evidence="7 8" key="1">
    <citation type="journal article" date="2015" name="Nature">
        <title>rRNA introns, odd ribosomes, and small enigmatic genomes across a large radiation of phyla.</title>
        <authorList>
            <person name="Brown C.T."/>
            <person name="Hug L.A."/>
            <person name="Thomas B.C."/>
            <person name="Sharon I."/>
            <person name="Castelle C.J."/>
            <person name="Singh A."/>
            <person name="Wilkins M.J."/>
            <person name="Williams K.H."/>
            <person name="Banfield J.F."/>
        </authorList>
    </citation>
    <scope>NUCLEOTIDE SEQUENCE [LARGE SCALE GENOMIC DNA]</scope>
</reference>
<comment type="catalytic activity">
    <reaction evidence="6">
        <text>AMP + ATP = 2 ADP</text>
        <dbReference type="Rhea" id="RHEA:12973"/>
        <dbReference type="ChEBI" id="CHEBI:30616"/>
        <dbReference type="ChEBI" id="CHEBI:456215"/>
        <dbReference type="ChEBI" id="CHEBI:456216"/>
        <dbReference type="EC" id="2.7.4.3"/>
    </reaction>
</comment>
<comment type="similarity">
    <text evidence="5">Belongs to the adenylate kinase family.</text>
</comment>
<comment type="subcellular location">
    <subcellularLocation>
        <location evidence="6">Cytoplasm</location>
    </subcellularLocation>
</comment>
<dbReference type="CDD" id="cd01428">
    <property type="entry name" value="ADK"/>
    <property type="match status" value="1"/>
</dbReference>
<dbReference type="EC" id="2.7.4.3" evidence="6"/>
<evidence type="ECO:0000256" key="2">
    <source>
        <dbReference type="ARBA" id="ARBA00022727"/>
    </source>
</evidence>
<keyword evidence="4 5" id="KW-0418">Kinase</keyword>
<keyword evidence="1 5" id="KW-0808">Transferase</keyword>
<evidence type="ECO:0000256" key="3">
    <source>
        <dbReference type="ARBA" id="ARBA00022741"/>
    </source>
</evidence>
<gene>
    <name evidence="7" type="ORF">UY81_C0069G0009</name>
</gene>
<dbReference type="Pfam" id="PF00406">
    <property type="entry name" value="ADK"/>
    <property type="match status" value="1"/>
</dbReference>
<proteinExistence type="inferred from homology"/>
<dbReference type="Gene3D" id="3.40.50.300">
    <property type="entry name" value="P-loop containing nucleotide triphosphate hydrolases"/>
    <property type="match status" value="1"/>
</dbReference>
<dbReference type="AlphaFoldDB" id="A0A0G1XUC8"/>